<organism evidence="1 2">
    <name type="scientific">Panagrolaimus sp. ES5</name>
    <dbReference type="NCBI Taxonomy" id="591445"/>
    <lineage>
        <taxon>Eukaryota</taxon>
        <taxon>Metazoa</taxon>
        <taxon>Ecdysozoa</taxon>
        <taxon>Nematoda</taxon>
        <taxon>Chromadorea</taxon>
        <taxon>Rhabditida</taxon>
        <taxon>Tylenchina</taxon>
        <taxon>Panagrolaimomorpha</taxon>
        <taxon>Panagrolaimoidea</taxon>
        <taxon>Panagrolaimidae</taxon>
        <taxon>Panagrolaimus</taxon>
    </lineage>
</organism>
<sequence>MKSALIMCFFGSFIALSSAGFFGIGTLQSAAVKGVLTCNGQPAENVKVKLYDEDRTDLDDLMDEGVTDSQGRFLLRGHETEVTSIDPKLNVYHDCNDENIPCLKKFSIVIPDDYISEGAQPQRTFDVGVLNLAGTFSGESRDCLN</sequence>
<name>A0AC34G0U7_9BILA</name>
<protein>
    <submittedName>
        <fullName evidence="2">Transthyretin-like protein 5</fullName>
    </submittedName>
</protein>
<evidence type="ECO:0000313" key="1">
    <source>
        <dbReference type="Proteomes" id="UP000887579"/>
    </source>
</evidence>
<reference evidence="2" key="1">
    <citation type="submission" date="2022-11" db="UniProtKB">
        <authorList>
            <consortium name="WormBaseParasite"/>
        </authorList>
    </citation>
    <scope>IDENTIFICATION</scope>
</reference>
<proteinExistence type="predicted"/>
<dbReference type="Proteomes" id="UP000887579">
    <property type="component" value="Unplaced"/>
</dbReference>
<accession>A0AC34G0U7</accession>
<dbReference type="WBParaSite" id="ES5_v2.g23213.t1">
    <property type="protein sequence ID" value="ES5_v2.g23213.t1"/>
    <property type="gene ID" value="ES5_v2.g23213"/>
</dbReference>
<evidence type="ECO:0000313" key="2">
    <source>
        <dbReference type="WBParaSite" id="ES5_v2.g23213.t1"/>
    </source>
</evidence>